<evidence type="ECO:0000313" key="2">
    <source>
        <dbReference type="Proteomes" id="UP000826195"/>
    </source>
</evidence>
<gene>
    <name evidence="1" type="ORF">KQX54_000812</name>
</gene>
<accession>A0AAV7IJX1</accession>
<reference evidence="1 2" key="1">
    <citation type="journal article" date="2021" name="J. Hered.">
        <title>A chromosome-level genome assembly of the parasitoid wasp, Cotesia glomerata (Hymenoptera: Braconidae).</title>
        <authorList>
            <person name="Pinto B.J."/>
            <person name="Weis J.J."/>
            <person name="Gamble T."/>
            <person name="Ode P.J."/>
            <person name="Paul R."/>
            <person name="Zaspel J.M."/>
        </authorList>
    </citation>
    <scope>NUCLEOTIDE SEQUENCE [LARGE SCALE GENOMIC DNA]</scope>
    <source>
        <strain evidence="1">CgM1</strain>
    </source>
</reference>
<protein>
    <submittedName>
        <fullName evidence="1">Uncharacterized protein</fullName>
    </submittedName>
</protein>
<dbReference type="EMBL" id="JAHXZJ010001127">
    <property type="protein sequence ID" value="KAH0553280.1"/>
    <property type="molecule type" value="Genomic_DNA"/>
</dbReference>
<sequence length="74" mass="8624">MRFCAVSMTQIDNGEFARYTEQLLAALTCRPEQGRDGLDILLTARASWRLRTYNFQGRKYYFVELVDSSDCTFI</sequence>
<organism evidence="1 2">
    <name type="scientific">Cotesia glomerata</name>
    <name type="common">Lepidopteran parasitic wasp</name>
    <name type="synonym">Apanteles glomeratus</name>
    <dbReference type="NCBI Taxonomy" id="32391"/>
    <lineage>
        <taxon>Eukaryota</taxon>
        <taxon>Metazoa</taxon>
        <taxon>Ecdysozoa</taxon>
        <taxon>Arthropoda</taxon>
        <taxon>Hexapoda</taxon>
        <taxon>Insecta</taxon>
        <taxon>Pterygota</taxon>
        <taxon>Neoptera</taxon>
        <taxon>Endopterygota</taxon>
        <taxon>Hymenoptera</taxon>
        <taxon>Apocrita</taxon>
        <taxon>Ichneumonoidea</taxon>
        <taxon>Braconidae</taxon>
        <taxon>Microgastrinae</taxon>
        <taxon>Cotesia</taxon>
    </lineage>
</organism>
<dbReference type="Proteomes" id="UP000826195">
    <property type="component" value="Unassembled WGS sequence"/>
</dbReference>
<comment type="caution">
    <text evidence="1">The sequence shown here is derived from an EMBL/GenBank/DDBJ whole genome shotgun (WGS) entry which is preliminary data.</text>
</comment>
<dbReference type="AlphaFoldDB" id="A0AAV7IJX1"/>
<evidence type="ECO:0000313" key="1">
    <source>
        <dbReference type="EMBL" id="KAH0553280.1"/>
    </source>
</evidence>
<proteinExistence type="predicted"/>
<name>A0AAV7IJX1_COTGL</name>
<keyword evidence="2" id="KW-1185">Reference proteome</keyword>